<keyword evidence="1" id="KW-0862">Zinc</keyword>
<evidence type="ECO:0000313" key="5">
    <source>
        <dbReference type="Proteomes" id="UP000054007"/>
    </source>
</evidence>
<feature type="domain" description="C3H1-type" evidence="3">
    <location>
        <begin position="47"/>
        <end position="76"/>
    </location>
</feature>
<evidence type="ECO:0000256" key="1">
    <source>
        <dbReference type="PROSITE-ProRule" id="PRU00723"/>
    </source>
</evidence>
<dbReference type="EMBL" id="KN880471">
    <property type="protein sequence ID" value="KIY70223.1"/>
    <property type="molecule type" value="Genomic_DNA"/>
</dbReference>
<dbReference type="Proteomes" id="UP000054007">
    <property type="component" value="Unassembled WGS sequence"/>
</dbReference>
<dbReference type="STRING" id="1314674.A0A0D7BI57"/>
<feature type="zinc finger region" description="C3H1-type" evidence="1">
    <location>
        <begin position="8"/>
        <end position="34"/>
    </location>
</feature>
<dbReference type="InterPro" id="IPR000571">
    <property type="entry name" value="Znf_CCCH"/>
</dbReference>
<proteinExistence type="predicted"/>
<evidence type="ECO:0000313" key="4">
    <source>
        <dbReference type="EMBL" id="KIY70223.1"/>
    </source>
</evidence>
<feature type="region of interest" description="Disordered" evidence="2">
    <location>
        <begin position="76"/>
        <end position="96"/>
    </location>
</feature>
<name>A0A0D7BI57_9AGAR</name>
<dbReference type="AlphaFoldDB" id="A0A0D7BI57"/>
<keyword evidence="1" id="KW-0479">Metal-binding</keyword>
<accession>A0A0D7BI57</accession>
<dbReference type="GO" id="GO:0008270">
    <property type="term" value="F:zinc ion binding"/>
    <property type="evidence" value="ECO:0007669"/>
    <property type="project" value="UniProtKB-KW"/>
</dbReference>
<protein>
    <recommendedName>
        <fullName evidence="3">C3H1-type domain-containing protein</fullName>
    </recommendedName>
</protein>
<reference evidence="4 5" key="1">
    <citation type="journal article" date="2015" name="Fungal Genet. Biol.">
        <title>Evolution of novel wood decay mechanisms in Agaricales revealed by the genome sequences of Fistulina hepatica and Cylindrobasidium torrendii.</title>
        <authorList>
            <person name="Floudas D."/>
            <person name="Held B.W."/>
            <person name="Riley R."/>
            <person name="Nagy L.G."/>
            <person name="Koehler G."/>
            <person name="Ransdell A.S."/>
            <person name="Younus H."/>
            <person name="Chow J."/>
            <person name="Chiniquy J."/>
            <person name="Lipzen A."/>
            <person name="Tritt A."/>
            <person name="Sun H."/>
            <person name="Haridas S."/>
            <person name="LaButti K."/>
            <person name="Ohm R.A."/>
            <person name="Kues U."/>
            <person name="Blanchette R.A."/>
            <person name="Grigoriev I.V."/>
            <person name="Minto R.E."/>
            <person name="Hibbett D.S."/>
        </authorList>
    </citation>
    <scope>NUCLEOTIDE SEQUENCE [LARGE SCALE GENOMIC DNA]</scope>
    <source>
        <strain evidence="4 5">FP15055 ss-10</strain>
    </source>
</reference>
<feature type="zinc finger region" description="C3H1-type" evidence="1">
    <location>
        <begin position="47"/>
        <end position="76"/>
    </location>
</feature>
<gene>
    <name evidence="4" type="ORF">CYLTODRAFT_419955</name>
</gene>
<evidence type="ECO:0000256" key="2">
    <source>
        <dbReference type="SAM" id="MobiDB-lite"/>
    </source>
</evidence>
<dbReference type="Gene3D" id="3.30.1370.210">
    <property type="match status" value="1"/>
</dbReference>
<feature type="domain" description="C3H1-type" evidence="3">
    <location>
        <begin position="8"/>
        <end position="34"/>
    </location>
</feature>
<evidence type="ECO:0000259" key="3">
    <source>
        <dbReference type="PROSITE" id="PS50103"/>
    </source>
</evidence>
<organism evidence="4 5">
    <name type="scientific">Cylindrobasidium torrendii FP15055 ss-10</name>
    <dbReference type="NCBI Taxonomy" id="1314674"/>
    <lineage>
        <taxon>Eukaryota</taxon>
        <taxon>Fungi</taxon>
        <taxon>Dikarya</taxon>
        <taxon>Basidiomycota</taxon>
        <taxon>Agaricomycotina</taxon>
        <taxon>Agaricomycetes</taxon>
        <taxon>Agaricomycetidae</taxon>
        <taxon>Agaricales</taxon>
        <taxon>Marasmiineae</taxon>
        <taxon>Physalacriaceae</taxon>
        <taxon>Cylindrobasidium</taxon>
    </lineage>
</organism>
<keyword evidence="5" id="KW-1185">Reference proteome</keyword>
<keyword evidence="1" id="KW-0863">Zinc-finger</keyword>
<dbReference type="PROSITE" id="PS50103">
    <property type="entry name" value="ZF_C3H1"/>
    <property type="match status" value="2"/>
</dbReference>
<sequence>MKDFHSCQYTALCADYRRGKCPRGPNLHSIHDPALLGIAEDNQRAEPGHAKPCFEYIRSQGKHCPIPRCTYSHPRNPTPCEHGRRVKTYSDHDMQS</sequence>